<organism evidence="1 2">
    <name type="scientific">Hypoxylon rubiginosum</name>
    <dbReference type="NCBI Taxonomy" id="110542"/>
    <lineage>
        <taxon>Eukaryota</taxon>
        <taxon>Fungi</taxon>
        <taxon>Dikarya</taxon>
        <taxon>Ascomycota</taxon>
        <taxon>Pezizomycotina</taxon>
        <taxon>Sordariomycetes</taxon>
        <taxon>Xylariomycetidae</taxon>
        <taxon>Xylariales</taxon>
        <taxon>Hypoxylaceae</taxon>
        <taxon>Hypoxylon</taxon>
    </lineage>
</organism>
<gene>
    <name evidence="1" type="ORF">F4820DRAFT_466212</name>
</gene>
<accession>A0ACB9YM67</accession>
<protein>
    <submittedName>
        <fullName evidence="1">Uncharacterized protein</fullName>
    </submittedName>
</protein>
<name>A0ACB9YM67_9PEZI</name>
<comment type="caution">
    <text evidence="1">The sequence shown here is derived from an EMBL/GenBank/DDBJ whole genome shotgun (WGS) entry which is preliminary data.</text>
</comment>
<dbReference type="EMBL" id="MU393607">
    <property type="protein sequence ID" value="KAI4859910.1"/>
    <property type="molecule type" value="Genomic_DNA"/>
</dbReference>
<proteinExistence type="predicted"/>
<evidence type="ECO:0000313" key="2">
    <source>
        <dbReference type="Proteomes" id="UP001497700"/>
    </source>
</evidence>
<dbReference type="Proteomes" id="UP001497700">
    <property type="component" value="Unassembled WGS sequence"/>
</dbReference>
<evidence type="ECO:0000313" key="1">
    <source>
        <dbReference type="EMBL" id="KAI4859910.1"/>
    </source>
</evidence>
<sequence length="398" mass="45773">MSTGSDGLRRSTRTTGKRLRAKSQASVPPRPIKRRLRDDRDLEDTVEQSPNLSNSSKMALEQAYPEVTLPITRKSLKLLIDGEKLNCVSYEWKTFGKPTEKSLAAMKDVTEWEFRKHFIGLSTNKFVFQLIKETLPNVSLSSDVARDIQQHLLQKFDEWKSDFLYSRCYQKLDEIDQTTEEGRKALKIFFDERTGSTLFQQLYDAHCRVLDVNLVFAKVYKNKLPIWYFQQLLPFLCAKMLLLVKSEWQKNLTTGADGGPCPWSAQLPENTAFVQDHDLRNYVSKLFDSLGAHKDFETVELDVFPWNYGDNSKLQVALAAKDAAPTDVVSNFIDKEFIITSTPPPAGRAYRSRREEWDEEWSLASSDSDAYDEDDDDEMPDPVPMLLAKINRYRAGYC</sequence>
<reference evidence="1 2" key="1">
    <citation type="journal article" date="2022" name="New Phytol.">
        <title>Ecological generalism drives hyperdiversity of secondary metabolite gene clusters in xylarialean endophytes.</title>
        <authorList>
            <person name="Franco M.E.E."/>
            <person name="Wisecaver J.H."/>
            <person name="Arnold A.E."/>
            <person name="Ju Y.M."/>
            <person name="Slot J.C."/>
            <person name="Ahrendt S."/>
            <person name="Moore L.P."/>
            <person name="Eastman K.E."/>
            <person name="Scott K."/>
            <person name="Konkel Z."/>
            <person name="Mondo S.J."/>
            <person name="Kuo A."/>
            <person name="Hayes R.D."/>
            <person name="Haridas S."/>
            <person name="Andreopoulos B."/>
            <person name="Riley R."/>
            <person name="LaButti K."/>
            <person name="Pangilinan J."/>
            <person name="Lipzen A."/>
            <person name="Amirebrahimi M."/>
            <person name="Yan J."/>
            <person name="Adam C."/>
            <person name="Keymanesh K."/>
            <person name="Ng V."/>
            <person name="Louie K."/>
            <person name="Northen T."/>
            <person name="Drula E."/>
            <person name="Henrissat B."/>
            <person name="Hsieh H.M."/>
            <person name="Youens-Clark K."/>
            <person name="Lutzoni F."/>
            <person name="Miadlikowska J."/>
            <person name="Eastwood D.C."/>
            <person name="Hamelin R.C."/>
            <person name="Grigoriev I.V."/>
            <person name="U'Ren J.M."/>
        </authorList>
    </citation>
    <scope>NUCLEOTIDE SEQUENCE [LARGE SCALE GENOMIC DNA]</scope>
    <source>
        <strain evidence="1 2">CBS 119005</strain>
    </source>
</reference>
<keyword evidence="2" id="KW-1185">Reference proteome</keyword>